<reference evidence="1 2" key="1">
    <citation type="submission" date="2019-06" db="EMBL/GenBank/DDBJ databases">
        <title>WGS assembly of Gossypium darwinii.</title>
        <authorList>
            <person name="Chen Z.J."/>
            <person name="Sreedasyam A."/>
            <person name="Ando A."/>
            <person name="Song Q."/>
            <person name="De L."/>
            <person name="Hulse-Kemp A."/>
            <person name="Ding M."/>
            <person name="Ye W."/>
            <person name="Kirkbride R."/>
            <person name="Jenkins J."/>
            <person name="Plott C."/>
            <person name="Lovell J."/>
            <person name="Lin Y.-M."/>
            <person name="Vaughn R."/>
            <person name="Liu B."/>
            <person name="Li W."/>
            <person name="Simpson S."/>
            <person name="Scheffler B."/>
            <person name="Saski C."/>
            <person name="Grover C."/>
            <person name="Hu G."/>
            <person name="Conover J."/>
            <person name="Carlson J."/>
            <person name="Shu S."/>
            <person name="Boston L."/>
            <person name="Williams M."/>
            <person name="Peterson D."/>
            <person name="Mcgee K."/>
            <person name="Jones D."/>
            <person name="Wendel J."/>
            <person name="Stelly D."/>
            <person name="Grimwood J."/>
            <person name="Schmutz J."/>
        </authorList>
    </citation>
    <scope>NUCLEOTIDE SEQUENCE [LARGE SCALE GENOMIC DNA]</scope>
    <source>
        <strain evidence="1">1808015.09</strain>
    </source>
</reference>
<sequence length="142" mass="16707">MAGRHTYNQQNRHQGGVEKESEQVKFYLSFLDLDLALLEDKYAAITDSSNEEEIFYHKQWERSNRLSIMFLRMIIANNIKTTIPQIENAKEYIMFVVERFRSTDKSLTSTLMARLTTMKHDGSSVGPDWLIKLFMITLIYFL</sequence>
<organism evidence="1 2">
    <name type="scientific">Gossypium darwinii</name>
    <name type="common">Darwin's cotton</name>
    <name type="synonym">Gossypium barbadense var. darwinii</name>
    <dbReference type="NCBI Taxonomy" id="34276"/>
    <lineage>
        <taxon>Eukaryota</taxon>
        <taxon>Viridiplantae</taxon>
        <taxon>Streptophyta</taxon>
        <taxon>Embryophyta</taxon>
        <taxon>Tracheophyta</taxon>
        <taxon>Spermatophyta</taxon>
        <taxon>Magnoliopsida</taxon>
        <taxon>eudicotyledons</taxon>
        <taxon>Gunneridae</taxon>
        <taxon>Pentapetalae</taxon>
        <taxon>rosids</taxon>
        <taxon>malvids</taxon>
        <taxon>Malvales</taxon>
        <taxon>Malvaceae</taxon>
        <taxon>Malvoideae</taxon>
        <taxon>Gossypium</taxon>
    </lineage>
</organism>
<evidence type="ECO:0000313" key="1">
    <source>
        <dbReference type="EMBL" id="TYG83001.1"/>
    </source>
</evidence>
<protein>
    <submittedName>
        <fullName evidence="1">Uncharacterized protein</fullName>
    </submittedName>
</protein>
<dbReference type="EMBL" id="CM017701">
    <property type="protein sequence ID" value="TYG83001.1"/>
    <property type="molecule type" value="Genomic_DNA"/>
</dbReference>
<proteinExistence type="predicted"/>
<evidence type="ECO:0000313" key="2">
    <source>
        <dbReference type="Proteomes" id="UP000323506"/>
    </source>
</evidence>
<gene>
    <name evidence="1" type="ORF">ES288_D01G134000v1</name>
</gene>
<keyword evidence="2" id="KW-1185">Reference proteome</keyword>
<name>A0A5D2DQ61_GOSDA</name>
<dbReference type="Proteomes" id="UP000323506">
    <property type="component" value="Chromosome D01"/>
</dbReference>
<dbReference type="AlphaFoldDB" id="A0A5D2DQ61"/>
<accession>A0A5D2DQ61</accession>